<reference evidence="6" key="1">
    <citation type="submission" date="2016-10" db="EMBL/GenBank/DDBJ databases">
        <authorList>
            <person name="de Groot N.N."/>
        </authorList>
    </citation>
    <scope>NUCLEOTIDE SEQUENCE [LARGE SCALE GENOMIC DNA]</scope>
    <source>
        <strain evidence="6">Nm76</strain>
    </source>
</reference>
<dbReference type="GO" id="GO:0044781">
    <property type="term" value="P:bacterial-type flagellum organization"/>
    <property type="evidence" value="ECO:0007669"/>
    <property type="project" value="UniProtKB-KW"/>
</dbReference>
<evidence type="ECO:0000313" key="9">
    <source>
        <dbReference type="Proteomes" id="UP000321055"/>
    </source>
</evidence>
<dbReference type="EMBL" id="SSFX01000035">
    <property type="protein sequence ID" value="TXI29466.1"/>
    <property type="molecule type" value="Genomic_DNA"/>
</dbReference>
<keyword evidence="4" id="KW-0143">Chaperone</keyword>
<name>A0A1H8PHT9_9PROT</name>
<evidence type="ECO:0000256" key="5">
    <source>
        <dbReference type="ARBA" id="ARBA00093797"/>
    </source>
</evidence>
<comment type="subcellular location">
    <subcellularLocation>
        <location evidence="1">Cytoplasm</location>
        <location evidence="1">Cytosol</location>
    </subcellularLocation>
</comment>
<dbReference type="Proteomes" id="UP000321055">
    <property type="component" value="Unassembled WGS sequence"/>
</dbReference>
<evidence type="ECO:0000256" key="3">
    <source>
        <dbReference type="ARBA" id="ARBA00022795"/>
    </source>
</evidence>
<dbReference type="OrthoDB" id="8527993at2"/>
<dbReference type="Proteomes" id="UP000198814">
    <property type="component" value="Unassembled WGS sequence"/>
</dbReference>
<keyword evidence="3" id="KW-1005">Bacterial flagellum biogenesis</keyword>
<dbReference type="AlphaFoldDB" id="A0A1H8PHT9"/>
<keyword evidence="6" id="KW-0966">Cell projection</keyword>
<dbReference type="Gene3D" id="1.20.58.380">
    <property type="entry name" value="Flagellar protein flit"/>
    <property type="match status" value="1"/>
</dbReference>
<gene>
    <name evidence="7" type="ORF">E6Q60_04220</name>
    <name evidence="6" type="ORF">SAMN05216333_10984</name>
</gene>
<dbReference type="RefSeq" id="WP_090318577.1">
    <property type="nucleotide sequence ID" value="NZ_FNOE01000010.1"/>
</dbReference>
<evidence type="ECO:0000313" key="8">
    <source>
        <dbReference type="Proteomes" id="UP000198814"/>
    </source>
</evidence>
<proteinExistence type="predicted"/>
<evidence type="ECO:0000313" key="7">
    <source>
        <dbReference type="EMBL" id="TXI29466.1"/>
    </source>
</evidence>
<dbReference type="EMBL" id="FODO01000009">
    <property type="protein sequence ID" value="SEO41113.1"/>
    <property type="molecule type" value="Genomic_DNA"/>
</dbReference>
<evidence type="ECO:0000256" key="2">
    <source>
        <dbReference type="ARBA" id="ARBA00022490"/>
    </source>
</evidence>
<reference evidence="8" key="2">
    <citation type="submission" date="2016-10" db="EMBL/GenBank/DDBJ databases">
        <authorList>
            <person name="Varghese N."/>
            <person name="Submissions S."/>
        </authorList>
    </citation>
    <scope>NUCLEOTIDE SEQUENCE [LARGE SCALE GENOMIC DNA]</scope>
    <source>
        <strain evidence="8">Nm76</strain>
    </source>
</reference>
<dbReference type="STRING" id="42354.SAMN05216333_10984"/>
<dbReference type="Pfam" id="PF05400">
    <property type="entry name" value="FliT"/>
    <property type="match status" value="1"/>
</dbReference>
<dbReference type="InterPro" id="IPR008622">
    <property type="entry name" value="FliT"/>
</dbReference>
<keyword evidence="6" id="KW-0282">Flagellum</keyword>
<evidence type="ECO:0000256" key="4">
    <source>
        <dbReference type="ARBA" id="ARBA00023186"/>
    </source>
</evidence>
<keyword evidence="2" id="KW-0963">Cytoplasm</keyword>
<accession>A0A1H8PHT9</accession>
<evidence type="ECO:0000313" key="6">
    <source>
        <dbReference type="EMBL" id="SEO41113.1"/>
    </source>
</evidence>
<protein>
    <recommendedName>
        <fullName evidence="5">Flagellar protein FliT</fullName>
    </recommendedName>
</protein>
<reference evidence="7 9" key="3">
    <citation type="submission" date="2018-09" db="EMBL/GenBank/DDBJ databases">
        <title>Metagenome Assembled Genomes from an Advanced Water Purification Facility.</title>
        <authorList>
            <person name="Stamps B.W."/>
            <person name="Spear J.R."/>
        </authorList>
    </citation>
    <scope>NUCLEOTIDE SEQUENCE [LARGE SCALE GENOMIC DNA]</scope>
    <source>
        <strain evidence="7">Bin_54_1</strain>
    </source>
</reference>
<organism evidence="6 8">
    <name type="scientific">Nitrosomonas oligotropha</name>
    <dbReference type="NCBI Taxonomy" id="42354"/>
    <lineage>
        <taxon>Bacteria</taxon>
        <taxon>Pseudomonadati</taxon>
        <taxon>Pseudomonadota</taxon>
        <taxon>Betaproteobacteria</taxon>
        <taxon>Nitrosomonadales</taxon>
        <taxon>Nitrosomonadaceae</taxon>
        <taxon>Nitrosomonas</taxon>
    </lineage>
</organism>
<evidence type="ECO:0000256" key="1">
    <source>
        <dbReference type="ARBA" id="ARBA00004514"/>
    </source>
</evidence>
<keyword evidence="8" id="KW-1185">Reference proteome</keyword>
<keyword evidence="6" id="KW-0969">Cilium</keyword>
<sequence length="111" mass="12859">MDSVQTLKTYDAILATTGKMLAAAQNSEWDQLIQLEQECRQLTEVLIKNDQEPILDEELLQKKVKIIHQILADDAQIRAITEPWMMKLQDMLYTNSRTRNLQLAYQPVSNL</sequence>